<proteinExistence type="predicted"/>
<dbReference type="Gene3D" id="2.60.120.10">
    <property type="entry name" value="Jelly Rolls"/>
    <property type="match status" value="2"/>
</dbReference>
<sequence>MSISKHSTSLLDAEPYYHSELGNIRRVTAEELPGLQNLSLERLVLAPGSIREPHWHVNGNELAYCFTGQVLVSILGTGNEFSSFTVTAGEMFYVEAGSLHHVENIGDEEALLIISLRHERPQYFSLHASFGAMTDAVLGNTYDLEASSFQTLPRDRSPKYIVKREGDPMIPTTIQLVNRHKFDMEGMAAPVADSVGSAKTARSQFWPALSNMSMYFLCIAEDGMREPHWHPDTVEMGYVHKGKARMSVLDPSGSLDTYYLQPGDCYFIPAAFPHQIECVEGDEIHFVIFFDQPMPKDVGYRKAATAMSREVLAATFGVAEKELPEFPVTVKDPLIVVRKNPVD</sequence>
<dbReference type="InterPro" id="IPR006045">
    <property type="entry name" value="Cupin_1"/>
</dbReference>
<dbReference type="SUPFAM" id="SSF51182">
    <property type="entry name" value="RmlC-like cupins"/>
    <property type="match status" value="2"/>
</dbReference>
<dbReference type="InterPro" id="IPR014710">
    <property type="entry name" value="RmlC-like_jellyroll"/>
</dbReference>
<dbReference type="EMBL" id="KQ947406">
    <property type="protein sequence ID" value="KUJ22708.1"/>
    <property type="molecule type" value="Genomic_DNA"/>
</dbReference>
<dbReference type="Pfam" id="PF00190">
    <property type="entry name" value="Cupin_1"/>
    <property type="match status" value="2"/>
</dbReference>
<protein>
    <submittedName>
        <fullName evidence="2">Putative oxalate decarboxylase OxdC</fullName>
    </submittedName>
</protein>
<dbReference type="InterPro" id="IPR050253">
    <property type="entry name" value="Seed_Storage-Functional"/>
</dbReference>
<dbReference type="SMART" id="SM00835">
    <property type="entry name" value="Cupin_1"/>
    <property type="match status" value="2"/>
</dbReference>
<dbReference type="KEGG" id="psco:LY89DRAFT_693988"/>
<name>A0A194XR91_MOLSC</name>
<dbReference type="STRING" id="149040.A0A194XR91"/>
<dbReference type="Proteomes" id="UP000070700">
    <property type="component" value="Unassembled WGS sequence"/>
</dbReference>
<accession>A0A194XR91</accession>
<dbReference type="InterPro" id="IPR011051">
    <property type="entry name" value="RmlC_Cupin_sf"/>
</dbReference>
<gene>
    <name evidence="2" type="ORF">LY89DRAFT_693988</name>
</gene>
<dbReference type="AlphaFoldDB" id="A0A194XR91"/>
<dbReference type="OrthoDB" id="10263073at2759"/>
<evidence type="ECO:0000259" key="1">
    <source>
        <dbReference type="SMART" id="SM00835"/>
    </source>
</evidence>
<feature type="domain" description="Cupin type-1" evidence="1">
    <location>
        <begin position="8"/>
        <end position="150"/>
    </location>
</feature>
<dbReference type="PANTHER" id="PTHR31189">
    <property type="entry name" value="OS03G0336100 PROTEIN-RELATED"/>
    <property type="match status" value="1"/>
</dbReference>
<reference evidence="2 3" key="1">
    <citation type="submission" date="2015-10" db="EMBL/GenBank/DDBJ databases">
        <title>Full genome of DAOMC 229536 Phialocephala scopiformis, a fungal endophyte of spruce producing the potent anti-insectan compound rugulosin.</title>
        <authorList>
            <consortium name="DOE Joint Genome Institute"/>
            <person name="Walker A.K."/>
            <person name="Frasz S.L."/>
            <person name="Seifert K.A."/>
            <person name="Miller J.D."/>
            <person name="Mondo S.J."/>
            <person name="Labutti K."/>
            <person name="Lipzen A."/>
            <person name="Dockter R."/>
            <person name="Kennedy M."/>
            <person name="Grigoriev I.V."/>
            <person name="Spatafora J.W."/>
        </authorList>
    </citation>
    <scope>NUCLEOTIDE SEQUENCE [LARGE SCALE GENOMIC DNA]</scope>
    <source>
        <strain evidence="2 3">CBS 120377</strain>
    </source>
</reference>
<evidence type="ECO:0000313" key="3">
    <source>
        <dbReference type="Proteomes" id="UP000070700"/>
    </source>
</evidence>
<dbReference type="PANTHER" id="PTHR31189:SF2">
    <property type="entry name" value="RMLC-LIKE CUPINS SUPERFAMILY PROTEIN"/>
    <property type="match status" value="1"/>
</dbReference>
<feature type="domain" description="Cupin type-1" evidence="1">
    <location>
        <begin position="180"/>
        <end position="324"/>
    </location>
</feature>
<dbReference type="InParanoid" id="A0A194XR91"/>
<organism evidence="2 3">
    <name type="scientific">Mollisia scopiformis</name>
    <name type="common">Conifer needle endophyte fungus</name>
    <name type="synonym">Phialocephala scopiformis</name>
    <dbReference type="NCBI Taxonomy" id="149040"/>
    <lineage>
        <taxon>Eukaryota</taxon>
        <taxon>Fungi</taxon>
        <taxon>Dikarya</taxon>
        <taxon>Ascomycota</taxon>
        <taxon>Pezizomycotina</taxon>
        <taxon>Leotiomycetes</taxon>
        <taxon>Helotiales</taxon>
        <taxon>Mollisiaceae</taxon>
        <taxon>Mollisia</taxon>
    </lineage>
</organism>
<dbReference type="CDD" id="cd20306">
    <property type="entry name" value="cupin_OxDC-like"/>
    <property type="match status" value="2"/>
</dbReference>
<dbReference type="GeneID" id="28826396"/>
<keyword evidence="3" id="KW-1185">Reference proteome</keyword>
<dbReference type="RefSeq" id="XP_018077063.1">
    <property type="nucleotide sequence ID" value="XM_018216670.1"/>
</dbReference>
<evidence type="ECO:0000313" key="2">
    <source>
        <dbReference type="EMBL" id="KUJ22708.1"/>
    </source>
</evidence>